<dbReference type="EMBL" id="AGUE01000007">
    <property type="protein sequence ID" value="EHL03452.1"/>
    <property type="molecule type" value="Genomic_DNA"/>
</dbReference>
<proteinExistence type="predicted"/>
<dbReference type="HOGENOM" id="CLU_3359800_0_0_1"/>
<comment type="caution">
    <text evidence="1">The sequence shown here is derived from an EMBL/GenBank/DDBJ whole genome shotgun (WGS) entry which is preliminary data.</text>
</comment>
<dbReference type="Proteomes" id="UP000005446">
    <property type="component" value="Unassembled WGS sequence"/>
</dbReference>
<reference evidence="1 2" key="1">
    <citation type="journal article" date="2012" name="Eukaryot. Cell">
        <title>Genome sequence of the fungus Glarea lozoyensis: the first genome sequence of a species from the Helotiaceae family.</title>
        <authorList>
            <person name="Youssar L."/>
            <person name="Gruening B.A."/>
            <person name="Erxleben A."/>
            <person name="Guenther S."/>
            <person name="Huettel W."/>
        </authorList>
    </citation>
    <scope>NUCLEOTIDE SEQUENCE [LARGE SCALE GENOMIC DNA]</scope>
    <source>
        <strain evidence="2">ATCC 74030 / MF5533</strain>
    </source>
</reference>
<protein>
    <submittedName>
        <fullName evidence="1">Uncharacterized protein</fullName>
    </submittedName>
</protein>
<evidence type="ECO:0000313" key="1">
    <source>
        <dbReference type="EMBL" id="EHL03452.1"/>
    </source>
</evidence>
<evidence type="ECO:0000313" key="2">
    <source>
        <dbReference type="Proteomes" id="UP000005446"/>
    </source>
</evidence>
<gene>
    <name evidence="1" type="ORF">M7I_0393</name>
</gene>
<accession>H0ED89</accession>
<organism evidence="1 2">
    <name type="scientific">Glarea lozoyensis (strain ATCC 74030 / MF5533)</name>
    <dbReference type="NCBI Taxonomy" id="1104152"/>
    <lineage>
        <taxon>Eukaryota</taxon>
        <taxon>Fungi</taxon>
        <taxon>Dikarya</taxon>
        <taxon>Ascomycota</taxon>
        <taxon>Pezizomycotina</taxon>
        <taxon>Leotiomycetes</taxon>
        <taxon>Helotiales</taxon>
        <taxon>Helotiaceae</taxon>
        <taxon>Glarea</taxon>
    </lineage>
</organism>
<dbReference type="InParanoid" id="H0ED89"/>
<name>H0ED89_GLAL7</name>
<keyword evidence="2" id="KW-1185">Reference proteome</keyword>
<sequence length="36" mass="4078">MSTTPGSGFDPLQQNITILDRTQTPFNETKPYSFLM</sequence>
<dbReference type="AlphaFoldDB" id="H0ED89"/>